<dbReference type="CDD" id="cd17536">
    <property type="entry name" value="REC_YesN-like"/>
    <property type="match status" value="1"/>
</dbReference>
<dbReference type="InterPro" id="IPR011006">
    <property type="entry name" value="CheY-like_superfamily"/>
</dbReference>
<dbReference type="PROSITE" id="PS50110">
    <property type="entry name" value="RESPONSE_REGULATORY"/>
    <property type="match status" value="1"/>
</dbReference>
<dbReference type="PANTHER" id="PTHR44591">
    <property type="entry name" value="STRESS RESPONSE REGULATOR PROTEIN 1"/>
    <property type="match status" value="1"/>
</dbReference>
<comment type="caution">
    <text evidence="5">The sequence shown here is derived from an EMBL/GenBank/DDBJ whole genome shotgun (WGS) entry which is preliminary data.</text>
</comment>
<feature type="modified residue" description="4-aspartylphosphate" evidence="3">
    <location>
        <position position="54"/>
    </location>
</feature>
<proteinExistence type="predicted"/>
<keyword evidence="1 3" id="KW-0597">Phosphoprotein</keyword>
<dbReference type="SUPFAM" id="SSF52172">
    <property type="entry name" value="CheY-like"/>
    <property type="match status" value="1"/>
</dbReference>
<keyword evidence="6" id="KW-1185">Reference proteome</keyword>
<dbReference type="GO" id="GO:0000160">
    <property type="term" value="P:phosphorelay signal transduction system"/>
    <property type="evidence" value="ECO:0007669"/>
    <property type="project" value="UniProtKB-KW"/>
</dbReference>
<evidence type="ECO:0000313" key="6">
    <source>
        <dbReference type="Proteomes" id="UP001144372"/>
    </source>
</evidence>
<evidence type="ECO:0000256" key="1">
    <source>
        <dbReference type="ARBA" id="ARBA00022553"/>
    </source>
</evidence>
<feature type="domain" description="Response regulatory" evidence="4">
    <location>
        <begin position="5"/>
        <end position="119"/>
    </location>
</feature>
<dbReference type="AlphaFoldDB" id="A0A9W6FRQ1"/>
<accession>A0A9W6FRQ1</accession>
<dbReference type="Proteomes" id="UP001144372">
    <property type="component" value="Unassembled WGS sequence"/>
</dbReference>
<dbReference type="Pfam" id="PF00072">
    <property type="entry name" value="Response_reg"/>
    <property type="match status" value="1"/>
</dbReference>
<dbReference type="PANTHER" id="PTHR44591:SF14">
    <property type="entry name" value="PROTEIN PILG"/>
    <property type="match status" value="1"/>
</dbReference>
<name>A0A9W6FRQ1_9BACT</name>
<dbReference type="InterPro" id="IPR050595">
    <property type="entry name" value="Bact_response_regulator"/>
</dbReference>
<evidence type="ECO:0000313" key="5">
    <source>
        <dbReference type="EMBL" id="GLI33229.1"/>
    </source>
</evidence>
<dbReference type="EMBL" id="BSDR01000001">
    <property type="protein sequence ID" value="GLI33229.1"/>
    <property type="molecule type" value="Genomic_DNA"/>
</dbReference>
<evidence type="ECO:0000256" key="2">
    <source>
        <dbReference type="ARBA" id="ARBA00023012"/>
    </source>
</evidence>
<gene>
    <name evidence="5" type="ORF">DAMNIGENAA_06620</name>
</gene>
<dbReference type="InterPro" id="IPR001789">
    <property type="entry name" value="Sig_transdc_resp-reg_receiver"/>
</dbReference>
<evidence type="ECO:0000256" key="3">
    <source>
        <dbReference type="PROSITE-ProRule" id="PRU00169"/>
    </source>
</evidence>
<keyword evidence="2" id="KW-0902">Two-component regulatory system</keyword>
<dbReference type="Gene3D" id="3.40.50.2300">
    <property type="match status" value="1"/>
</dbReference>
<protein>
    <submittedName>
        <fullName evidence="5">Response regulator</fullName>
    </submittedName>
</protein>
<dbReference type="SMART" id="SM00448">
    <property type="entry name" value="REC"/>
    <property type="match status" value="1"/>
</dbReference>
<organism evidence="5 6">
    <name type="scientific">Desulforhabdus amnigena</name>
    <dbReference type="NCBI Taxonomy" id="40218"/>
    <lineage>
        <taxon>Bacteria</taxon>
        <taxon>Pseudomonadati</taxon>
        <taxon>Thermodesulfobacteriota</taxon>
        <taxon>Syntrophobacteria</taxon>
        <taxon>Syntrophobacterales</taxon>
        <taxon>Syntrophobacteraceae</taxon>
        <taxon>Desulforhabdus</taxon>
    </lineage>
</organism>
<reference evidence="5" key="1">
    <citation type="submission" date="2022-12" db="EMBL/GenBank/DDBJ databases">
        <title>Reference genome sequencing for broad-spectrum identification of bacterial and archaeal isolates by mass spectrometry.</title>
        <authorList>
            <person name="Sekiguchi Y."/>
            <person name="Tourlousse D.M."/>
        </authorList>
    </citation>
    <scope>NUCLEOTIDE SEQUENCE</scope>
    <source>
        <strain evidence="5">ASRB1</strain>
    </source>
</reference>
<dbReference type="RefSeq" id="WP_281792246.1">
    <property type="nucleotide sequence ID" value="NZ_BSDR01000001.1"/>
</dbReference>
<sequence length="123" mass="13829">MGKFRVLLVDDEEELVKALAERLEIRKLSCQIALNGEEALRIVEDSPPDVMVLDLKMPGMDGMEVLRRVKKSHPEIEVLILTGHGSESDEQIARRLGAFDYLQKPVDIRELVSALERAYGAKS</sequence>
<evidence type="ECO:0000259" key="4">
    <source>
        <dbReference type="PROSITE" id="PS50110"/>
    </source>
</evidence>